<dbReference type="Gene3D" id="2.30.42.10">
    <property type="match status" value="2"/>
</dbReference>
<dbReference type="Proteomes" id="UP001479290">
    <property type="component" value="Unassembled WGS sequence"/>
</dbReference>
<dbReference type="PANTHER" id="PTHR48484">
    <property type="entry name" value="PRO-INTERLEUKIN-16"/>
    <property type="match status" value="1"/>
</dbReference>
<dbReference type="InterPro" id="IPR036034">
    <property type="entry name" value="PDZ_sf"/>
</dbReference>
<feature type="compositionally biased region" description="Polar residues" evidence="1">
    <location>
        <begin position="1"/>
        <end position="16"/>
    </location>
</feature>
<dbReference type="GO" id="GO:0030595">
    <property type="term" value="P:leukocyte chemotaxis"/>
    <property type="evidence" value="ECO:0007669"/>
    <property type="project" value="TreeGrafter"/>
</dbReference>
<dbReference type="GO" id="GO:0050930">
    <property type="term" value="P:induction of positive chemotaxis"/>
    <property type="evidence" value="ECO:0007669"/>
    <property type="project" value="InterPro"/>
</dbReference>
<reference evidence="3 4" key="1">
    <citation type="submission" date="2024-05" db="EMBL/GenBank/DDBJ databases">
        <title>A high-quality chromosomal-level genome assembly of Topmouth culter (Culter alburnus).</title>
        <authorList>
            <person name="Zhao H."/>
        </authorList>
    </citation>
    <scope>NUCLEOTIDE SEQUENCE [LARGE SCALE GENOMIC DNA]</scope>
    <source>
        <strain evidence="3">CATC2023</strain>
        <tissue evidence="3">Muscle</tissue>
    </source>
</reference>
<feature type="compositionally biased region" description="Polar residues" evidence="1">
    <location>
        <begin position="432"/>
        <end position="442"/>
    </location>
</feature>
<feature type="compositionally biased region" description="Polar residues" evidence="1">
    <location>
        <begin position="493"/>
        <end position="504"/>
    </location>
</feature>
<accession>A0AAW1ZHB5</accession>
<feature type="compositionally biased region" description="Basic and acidic residues" evidence="1">
    <location>
        <begin position="142"/>
        <end position="157"/>
    </location>
</feature>
<feature type="domain" description="PDZ" evidence="2">
    <location>
        <begin position="1104"/>
        <end position="1173"/>
    </location>
</feature>
<feature type="compositionally biased region" description="Polar residues" evidence="1">
    <location>
        <begin position="175"/>
        <end position="193"/>
    </location>
</feature>
<dbReference type="PROSITE" id="PS50106">
    <property type="entry name" value="PDZ"/>
    <property type="match status" value="2"/>
</dbReference>
<feature type="region of interest" description="Disordered" evidence="1">
    <location>
        <begin position="62"/>
        <end position="193"/>
    </location>
</feature>
<evidence type="ECO:0000259" key="2">
    <source>
        <dbReference type="PROSITE" id="PS50106"/>
    </source>
</evidence>
<dbReference type="Pfam" id="PF00595">
    <property type="entry name" value="PDZ"/>
    <property type="match status" value="2"/>
</dbReference>
<dbReference type="FunFam" id="2.30.42.10:FF:000122">
    <property type="entry name" value="Pro-interleukin-16"/>
    <property type="match status" value="1"/>
</dbReference>
<dbReference type="GO" id="GO:0042609">
    <property type="term" value="F:CD4 receptor binding"/>
    <property type="evidence" value="ECO:0007669"/>
    <property type="project" value="TreeGrafter"/>
</dbReference>
<feature type="region of interest" description="Disordered" evidence="1">
    <location>
        <begin position="726"/>
        <end position="787"/>
    </location>
</feature>
<organism evidence="3 4">
    <name type="scientific">Culter alburnus</name>
    <name type="common">Topmouth culter</name>
    <dbReference type="NCBI Taxonomy" id="194366"/>
    <lineage>
        <taxon>Eukaryota</taxon>
        <taxon>Metazoa</taxon>
        <taxon>Chordata</taxon>
        <taxon>Craniata</taxon>
        <taxon>Vertebrata</taxon>
        <taxon>Euteleostomi</taxon>
        <taxon>Actinopterygii</taxon>
        <taxon>Neopterygii</taxon>
        <taxon>Teleostei</taxon>
        <taxon>Ostariophysi</taxon>
        <taxon>Cypriniformes</taxon>
        <taxon>Xenocyprididae</taxon>
        <taxon>Xenocypridinae</taxon>
        <taxon>Culter</taxon>
    </lineage>
</organism>
<name>A0AAW1ZHB5_CULAL</name>
<evidence type="ECO:0000256" key="1">
    <source>
        <dbReference type="SAM" id="MobiDB-lite"/>
    </source>
</evidence>
<dbReference type="SUPFAM" id="SSF50156">
    <property type="entry name" value="PDZ domain-like"/>
    <property type="match status" value="2"/>
</dbReference>
<gene>
    <name evidence="3" type="ORF">ABG768_008653</name>
</gene>
<keyword evidence="4" id="KW-1185">Reference proteome</keyword>
<dbReference type="InterPro" id="IPR001478">
    <property type="entry name" value="PDZ"/>
</dbReference>
<feature type="compositionally biased region" description="Basic and acidic residues" evidence="1">
    <location>
        <begin position="729"/>
        <end position="745"/>
    </location>
</feature>
<feature type="compositionally biased region" description="Polar residues" evidence="1">
    <location>
        <begin position="286"/>
        <end position="298"/>
    </location>
</feature>
<feature type="compositionally biased region" description="Low complexity" evidence="1">
    <location>
        <begin position="505"/>
        <end position="516"/>
    </location>
</feature>
<feature type="compositionally biased region" description="Acidic residues" evidence="1">
    <location>
        <begin position="888"/>
        <end position="905"/>
    </location>
</feature>
<feature type="compositionally biased region" description="Polar residues" evidence="1">
    <location>
        <begin position="25"/>
        <end position="43"/>
    </location>
</feature>
<dbReference type="GO" id="GO:0005125">
    <property type="term" value="F:cytokine activity"/>
    <property type="evidence" value="ECO:0007669"/>
    <property type="project" value="InterPro"/>
</dbReference>
<dbReference type="InterPro" id="IPR055287">
    <property type="entry name" value="IL-16-like"/>
</dbReference>
<feature type="compositionally biased region" description="Polar residues" evidence="1">
    <location>
        <begin position="311"/>
        <end position="325"/>
    </location>
</feature>
<evidence type="ECO:0000313" key="3">
    <source>
        <dbReference type="EMBL" id="KAK9960819.1"/>
    </source>
</evidence>
<feature type="region of interest" description="Disordered" evidence="1">
    <location>
        <begin position="576"/>
        <end position="596"/>
    </location>
</feature>
<feature type="domain" description="PDZ" evidence="2">
    <location>
        <begin position="1002"/>
        <end position="1073"/>
    </location>
</feature>
<dbReference type="PANTHER" id="PTHR48484:SF1">
    <property type="entry name" value="DENTIN SIALOPHOSPHOPROTEIN"/>
    <property type="match status" value="1"/>
</dbReference>
<feature type="region of interest" description="Disordered" evidence="1">
    <location>
        <begin position="460"/>
        <end position="519"/>
    </location>
</feature>
<proteinExistence type="predicted"/>
<feature type="compositionally biased region" description="Basic and acidic residues" evidence="1">
    <location>
        <begin position="73"/>
        <end position="89"/>
    </location>
</feature>
<feature type="region of interest" description="Disordered" evidence="1">
    <location>
        <begin position="275"/>
        <end position="446"/>
    </location>
</feature>
<feature type="compositionally biased region" description="Polar residues" evidence="1">
    <location>
        <begin position="367"/>
        <end position="396"/>
    </location>
</feature>
<evidence type="ECO:0000313" key="4">
    <source>
        <dbReference type="Proteomes" id="UP001479290"/>
    </source>
</evidence>
<dbReference type="EMBL" id="JAWDJR010000016">
    <property type="protein sequence ID" value="KAK9960819.1"/>
    <property type="molecule type" value="Genomic_DNA"/>
</dbReference>
<protein>
    <recommendedName>
        <fullName evidence="2">PDZ domain-containing protein</fullName>
    </recommendedName>
</protein>
<feature type="region of interest" description="Disordered" evidence="1">
    <location>
        <begin position="801"/>
        <end position="820"/>
    </location>
</feature>
<dbReference type="AlphaFoldDB" id="A0AAW1ZHB5"/>
<feature type="region of interest" description="Disordered" evidence="1">
    <location>
        <begin position="882"/>
        <end position="917"/>
    </location>
</feature>
<comment type="caution">
    <text evidence="3">The sequence shown here is derived from an EMBL/GenBank/DDBJ whole genome shotgun (WGS) entry which is preliminary data.</text>
</comment>
<feature type="region of interest" description="Disordered" evidence="1">
    <location>
        <begin position="1"/>
        <end position="45"/>
    </location>
</feature>
<sequence length="1190" mass="130412">MSLHTGTSVYQFPESDTTGDRTEGAESSSGTAAQNHSQSSVKTFGSAAAKFKIRSAKSLQRKDLGMISNISKGKVEDSSQKCDPGKDLNKVSTSSASGIHIDTDDKKTGKNLGNCTLKDSALSISSEKGDVSAKQSNTQEEESQKASDRNRGDDLRRFYQSNKSKSLDWREMSSRAGNGNRTGMSSGTRDFNNFMTQSDSFERTEAKNKTTSYTQDNQPSSVSWRIQAYSGANQNADRKVYPISGSTSVRMNRVNFALEQASSGQSLPVRLKPRLSQGSIGEGSSLWAQQQGESSLDQTDNRMESWAREQGPSNTEEVTGNQTITERIKKLFGADAKSDAHSKNSIGLKRNNTLTSDKSFPKLMDTVDSTPSQRKYTTDSVFGTSSNSSDSQQGKPSFNVEKARSLPRGFPKTYIVPKQEPSTNRDNKTDQGDNFSGLSFSMSPKPKWSAEMSSIKKVESLLPEDNEETSRRGFTGSPKYCSQSLERTRSKLSETAQYSARRNQSTCSDSSSSISSQGVKHLLNTSGGIKEEIGKVKQSDKESAKRLDINEYKYLSGLQDGITQPKYPLASKGAAHNEIHKEEEKEEVFKGKTEGRRGEGVLEKNRVPSFDSVKNTISMFESLAQQSKSTPEILLTRRTLSVPEHPKPVALIRKSDSDKNLHFRRVVGNTESLRTNFFNKSFSNEETEGTLDTSRTPHSNSIVKVRPTLEHQETYKKSVELAPAFKQMNDSRTDQVINMRDEDKSTTLSKKQTDEPDSAITSTSGLRNKGAMEEKAGVPSISQQSDVKNVLKQQTINVKIVDDDDDGVENTPTNSPDRAPLTVSIQNQISPEATPVNGTHPKVLPNFSQSFTPVQTTYSLLNNSNNNNYETRNDCTILTTSKARWSSDEEDDDEEETETDEDSDSGESSVTITSNMSQSERRSFSLSLVDLCNYGGVDYKPSDGSFLEDCEDLPSTRSASLSSDISAFSSVTLLSTDELDRLLDDVRGLGDDTLQKYEDVQVVVLHKEVGSGLGFTLAGGVDQNKPVTVHRVIPGGVAEQEGSIFEGARVLSINGTALQNSAHWEALRTLRKARGQGMAVVVLQSVNSRKEATERPGITGRRVRVTLKKSSSDLGFSLEGGVGSSSGDKPLTVQKIFRGGPVSEVFPGDELLEVQGQSLAGMMRLEAWNLIKKLPSGPVEVLLHRPHQPR</sequence>
<dbReference type="SMART" id="SM00228">
    <property type="entry name" value="PDZ"/>
    <property type="match status" value="2"/>
</dbReference>